<dbReference type="FunFam" id="2.30.30.790:FF:000001">
    <property type="entry name" value="50S ribosomal protein L19"/>
    <property type="match status" value="1"/>
</dbReference>
<dbReference type="GO" id="GO:0006412">
    <property type="term" value="P:translation"/>
    <property type="evidence" value="ECO:0007669"/>
    <property type="project" value="UniProtKB-UniRule"/>
</dbReference>
<evidence type="ECO:0000313" key="7">
    <source>
        <dbReference type="EMBL" id="SHO51052.1"/>
    </source>
</evidence>
<organism evidence="7 8">
    <name type="scientific">Desulfopila aestuarii DSM 18488</name>
    <dbReference type="NCBI Taxonomy" id="1121416"/>
    <lineage>
        <taxon>Bacteria</taxon>
        <taxon>Pseudomonadati</taxon>
        <taxon>Thermodesulfobacteriota</taxon>
        <taxon>Desulfobulbia</taxon>
        <taxon>Desulfobulbales</taxon>
        <taxon>Desulfocapsaceae</taxon>
        <taxon>Desulfopila</taxon>
    </lineage>
</organism>
<dbReference type="InterPro" id="IPR038657">
    <property type="entry name" value="Ribosomal_bL19_sf"/>
</dbReference>
<evidence type="ECO:0000256" key="4">
    <source>
        <dbReference type="ARBA" id="ARBA00035171"/>
    </source>
</evidence>
<evidence type="ECO:0000256" key="3">
    <source>
        <dbReference type="ARBA" id="ARBA00023274"/>
    </source>
</evidence>
<dbReference type="NCBIfam" id="TIGR01024">
    <property type="entry name" value="rplS_bact"/>
    <property type="match status" value="1"/>
</dbReference>
<sequence>MSTIIERINEEQMRQDHPDFRTGDNVKVYIRIIEGNKERVQIFQGVVIKRKGGTMGATYSVRKISHGCGVEKTFSLHNPRIEKIEVVSRGRVRRARLFYLRSRRGKAARIRERGLIK</sequence>
<dbReference type="InterPro" id="IPR001857">
    <property type="entry name" value="Ribosomal_bL19"/>
</dbReference>
<accession>A0A1M7YEI7</accession>
<dbReference type="RefSeq" id="WP_073615244.1">
    <property type="nucleotide sequence ID" value="NZ_FRFE01000022.1"/>
</dbReference>
<dbReference type="Gene3D" id="2.30.30.790">
    <property type="match status" value="1"/>
</dbReference>
<evidence type="ECO:0000313" key="8">
    <source>
        <dbReference type="Proteomes" id="UP000184603"/>
    </source>
</evidence>
<dbReference type="PANTHER" id="PTHR15680:SF9">
    <property type="entry name" value="LARGE RIBOSOMAL SUBUNIT PROTEIN BL19M"/>
    <property type="match status" value="1"/>
</dbReference>
<dbReference type="GO" id="GO:0003735">
    <property type="term" value="F:structural constituent of ribosome"/>
    <property type="evidence" value="ECO:0007669"/>
    <property type="project" value="InterPro"/>
</dbReference>
<dbReference type="AlphaFoldDB" id="A0A1M7YEI7"/>
<protein>
    <recommendedName>
        <fullName evidence="4 5">Large ribosomal subunit protein bL19</fullName>
    </recommendedName>
</protein>
<proteinExistence type="inferred from homology"/>
<dbReference type="GO" id="GO:0022625">
    <property type="term" value="C:cytosolic large ribosomal subunit"/>
    <property type="evidence" value="ECO:0007669"/>
    <property type="project" value="TreeGrafter"/>
</dbReference>
<dbReference type="PIRSF" id="PIRSF002191">
    <property type="entry name" value="Ribosomal_L19"/>
    <property type="match status" value="1"/>
</dbReference>
<dbReference type="SUPFAM" id="SSF50104">
    <property type="entry name" value="Translation proteins SH3-like domain"/>
    <property type="match status" value="1"/>
</dbReference>
<dbReference type="InterPro" id="IPR018257">
    <property type="entry name" value="Ribosomal_bL19_CS"/>
</dbReference>
<reference evidence="7 8" key="1">
    <citation type="submission" date="2016-12" db="EMBL/GenBank/DDBJ databases">
        <authorList>
            <person name="Song W.-J."/>
            <person name="Kurnit D.M."/>
        </authorList>
    </citation>
    <scope>NUCLEOTIDE SEQUENCE [LARGE SCALE GENOMIC DNA]</scope>
    <source>
        <strain evidence="7 8">DSM 18488</strain>
    </source>
</reference>
<evidence type="ECO:0000256" key="2">
    <source>
        <dbReference type="ARBA" id="ARBA00022980"/>
    </source>
</evidence>
<keyword evidence="2 5" id="KW-0689">Ribosomal protein</keyword>
<keyword evidence="8" id="KW-1185">Reference proteome</keyword>
<comment type="similarity">
    <text evidence="1 5 6">Belongs to the bacterial ribosomal protein bL19 family.</text>
</comment>
<dbReference type="EMBL" id="FRFE01000022">
    <property type="protein sequence ID" value="SHO51052.1"/>
    <property type="molecule type" value="Genomic_DNA"/>
</dbReference>
<dbReference type="OrthoDB" id="9803541at2"/>
<dbReference type="PROSITE" id="PS01015">
    <property type="entry name" value="RIBOSOMAL_L19"/>
    <property type="match status" value="1"/>
</dbReference>
<evidence type="ECO:0000256" key="1">
    <source>
        <dbReference type="ARBA" id="ARBA00005781"/>
    </source>
</evidence>
<keyword evidence="3 5" id="KW-0687">Ribonucleoprotein</keyword>
<dbReference type="PRINTS" id="PR00061">
    <property type="entry name" value="RIBOSOMALL19"/>
</dbReference>
<dbReference type="Proteomes" id="UP000184603">
    <property type="component" value="Unassembled WGS sequence"/>
</dbReference>
<dbReference type="HAMAP" id="MF_00402">
    <property type="entry name" value="Ribosomal_bL19"/>
    <property type="match status" value="1"/>
</dbReference>
<gene>
    <name evidence="5" type="primary">rplS</name>
    <name evidence="7" type="ORF">SAMN02745220_03799</name>
</gene>
<evidence type="ECO:0000256" key="6">
    <source>
        <dbReference type="RuleBase" id="RU000559"/>
    </source>
</evidence>
<name>A0A1M7YEI7_9BACT</name>
<comment type="function">
    <text evidence="5 6">This protein is located at the 30S-50S ribosomal subunit interface and may play a role in the structure and function of the aminoacyl-tRNA binding site.</text>
</comment>
<evidence type="ECO:0000256" key="5">
    <source>
        <dbReference type="HAMAP-Rule" id="MF_00402"/>
    </source>
</evidence>
<dbReference type="Pfam" id="PF01245">
    <property type="entry name" value="Ribosomal_L19"/>
    <property type="match status" value="1"/>
</dbReference>
<dbReference type="STRING" id="1121416.SAMN02745220_03799"/>
<dbReference type="PANTHER" id="PTHR15680">
    <property type="entry name" value="RIBOSOMAL PROTEIN L19"/>
    <property type="match status" value="1"/>
</dbReference>
<dbReference type="InterPro" id="IPR008991">
    <property type="entry name" value="Translation_prot_SH3-like_sf"/>
</dbReference>